<dbReference type="PANTHER" id="PTHR43191:SF2">
    <property type="entry name" value="RRNA METHYLTRANSFERASE 3, MITOCHONDRIAL"/>
    <property type="match status" value="1"/>
</dbReference>
<feature type="domain" description="RNA 2-O ribose methyltransferase substrate binding" evidence="4">
    <location>
        <begin position="31"/>
        <end position="100"/>
    </location>
</feature>
<protein>
    <submittedName>
        <fullName evidence="5">RNA methyltransferase</fullName>
    </submittedName>
    <submittedName>
        <fullName evidence="6">Ribosomal RNA/tRNA RNA methylase</fullName>
        <ecNumber evidence="6">2.1.1.-</ecNumber>
    </submittedName>
</protein>
<dbReference type="Proteomes" id="UP000270190">
    <property type="component" value="Unassembled WGS sequence"/>
</dbReference>
<dbReference type="EMBL" id="CP023483">
    <property type="protein sequence ID" value="ATF25416.1"/>
    <property type="molecule type" value="Genomic_DNA"/>
</dbReference>
<dbReference type="Pfam" id="PF00588">
    <property type="entry name" value="SpoU_methylase"/>
    <property type="match status" value="1"/>
</dbReference>
<evidence type="ECO:0000313" key="6">
    <source>
        <dbReference type="EMBL" id="SPP28707.1"/>
    </source>
</evidence>
<accession>A0A1D2LU52</accession>
<dbReference type="OrthoDB" id="9794400at2"/>
<sequence>MERITSIKNDRIKKWRKLATKKGREASGSYLVEGIHLIEEAILAKQTIKALIVRDETKIPTNWNVDMLAKYGVTPQVADALAETNSTQGLFAEIEMIESNSDIDAMNFVLIMDEVQDPGNIGTIIRTADAAGYDTVVLGKGSGDIYNPKVVRATQGSLYHINVVAGVDLTEFIPALQEQEVPVFGAVLDAEAKRHYQIDPLERVALVVGNEAQGINAEIIEKLDEKVYIPIYGKAESLNVGVATGILAYHLADHNDREKV</sequence>
<dbReference type="Gene3D" id="3.30.1330.30">
    <property type="match status" value="1"/>
</dbReference>
<dbReference type="SUPFAM" id="SSF75217">
    <property type="entry name" value="alpha/beta knot"/>
    <property type="match status" value="1"/>
</dbReference>
<gene>
    <name evidence="6" type="primary">rlmBB</name>
    <name evidence="6" type="ORF">BTBSAS_30025</name>
    <name evidence="5" type="ORF">CNY62_02845</name>
</gene>
<dbReference type="AlphaFoldDB" id="A0A1D2LU52"/>
<dbReference type="GO" id="GO:0032259">
    <property type="term" value="P:methylation"/>
    <property type="evidence" value="ECO:0007669"/>
    <property type="project" value="UniProtKB-KW"/>
</dbReference>
<dbReference type="CDD" id="cd18095">
    <property type="entry name" value="SpoU-like_rRNA-MTase"/>
    <property type="match status" value="1"/>
</dbReference>
<evidence type="ECO:0000256" key="1">
    <source>
        <dbReference type="ARBA" id="ARBA00007228"/>
    </source>
</evidence>
<dbReference type="EC" id="2.1.1.-" evidence="6"/>
<dbReference type="GO" id="GO:0008173">
    <property type="term" value="F:RNA methyltransferase activity"/>
    <property type="evidence" value="ECO:0007669"/>
    <property type="project" value="InterPro"/>
</dbReference>
<dbReference type="EMBL" id="OUNC01000023">
    <property type="protein sequence ID" value="SPP28707.1"/>
    <property type="molecule type" value="Genomic_DNA"/>
</dbReference>
<dbReference type="GeneID" id="66538032"/>
<dbReference type="GO" id="GO:0005737">
    <property type="term" value="C:cytoplasm"/>
    <property type="evidence" value="ECO:0007669"/>
    <property type="project" value="UniProtKB-ARBA"/>
</dbReference>
<keyword evidence="2 5" id="KW-0489">Methyltransferase</keyword>
<proteinExistence type="inferred from homology"/>
<evidence type="ECO:0000313" key="7">
    <source>
        <dbReference type="Proteomes" id="UP000243591"/>
    </source>
</evidence>
<dbReference type="InterPro" id="IPR029026">
    <property type="entry name" value="tRNA_m1G_MTases_N"/>
</dbReference>
<dbReference type="RefSeq" id="WP_029092407.1">
    <property type="nucleotide sequence ID" value="NZ_CBCPHX010000003.1"/>
</dbReference>
<evidence type="ECO:0000259" key="4">
    <source>
        <dbReference type="SMART" id="SM00967"/>
    </source>
</evidence>
<dbReference type="InterPro" id="IPR029028">
    <property type="entry name" value="Alpha/beta_knot_MTases"/>
</dbReference>
<dbReference type="SUPFAM" id="SSF55315">
    <property type="entry name" value="L30e-like"/>
    <property type="match status" value="1"/>
</dbReference>
<dbReference type="InterPro" id="IPR013123">
    <property type="entry name" value="SpoU_subst-bd"/>
</dbReference>
<evidence type="ECO:0000313" key="5">
    <source>
        <dbReference type="EMBL" id="ATF25416.1"/>
    </source>
</evidence>
<dbReference type="InterPro" id="IPR053888">
    <property type="entry name" value="MRM3-like_sub_bind"/>
</dbReference>
<dbReference type="InterPro" id="IPR051259">
    <property type="entry name" value="rRNA_Methyltransferase"/>
</dbReference>
<keyword evidence="3 5" id="KW-0808">Transferase</keyword>
<reference evidence="6" key="3">
    <citation type="submission" date="2018-04" db="EMBL/GenBank/DDBJ databases">
        <authorList>
            <person name="Go L.Y."/>
            <person name="Mitchell J.A."/>
        </authorList>
    </citation>
    <scope>NUCLEOTIDE SEQUENCE</scope>
    <source>
        <strain evidence="6">BSAS1 3</strain>
    </source>
</reference>
<evidence type="ECO:0000256" key="3">
    <source>
        <dbReference type="ARBA" id="ARBA00022679"/>
    </source>
</evidence>
<dbReference type="Proteomes" id="UP000243591">
    <property type="component" value="Chromosome"/>
</dbReference>
<comment type="similarity">
    <text evidence="1">Belongs to the class IV-like SAM-binding methyltransferase superfamily. RNA methyltransferase TrmH family.</text>
</comment>
<dbReference type="PANTHER" id="PTHR43191">
    <property type="entry name" value="RRNA METHYLTRANSFERASE 3"/>
    <property type="match status" value="1"/>
</dbReference>
<dbReference type="GO" id="GO:0006396">
    <property type="term" value="P:RNA processing"/>
    <property type="evidence" value="ECO:0007669"/>
    <property type="project" value="InterPro"/>
</dbReference>
<dbReference type="SMART" id="SM00967">
    <property type="entry name" value="SpoU_sub_bind"/>
    <property type="match status" value="1"/>
</dbReference>
<dbReference type="Gene3D" id="3.40.1280.10">
    <property type="match status" value="1"/>
</dbReference>
<dbReference type="GO" id="GO:0003723">
    <property type="term" value="F:RNA binding"/>
    <property type="evidence" value="ECO:0007669"/>
    <property type="project" value="InterPro"/>
</dbReference>
<organism evidence="5 7">
    <name type="scientific">Brochothrix thermosphacta</name>
    <name type="common">Microbacterium thermosphactum</name>
    <dbReference type="NCBI Taxonomy" id="2756"/>
    <lineage>
        <taxon>Bacteria</taxon>
        <taxon>Bacillati</taxon>
        <taxon>Bacillota</taxon>
        <taxon>Bacilli</taxon>
        <taxon>Bacillales</taxon>
        <taxon>Listeriaceae</taxon>
        <taxon>Brochothrix</taxon>
    </lineage>
</organism>
<evidence type="ECO:0000256" key="2">
    <source>
        <dbReference type="ARBA" id="ARBA00022603"/>
    </source>
</evidence>
<reference evidence="5 7" key="1">
    <citation type="submission" date="2017-09" db="EMBL/GenBank/DDBJ databases">
        <title>Complete Genome Sequences of Two Strains of the Meat Spoilage Bacterium Brochothrix thermosphacta Isolated from Ground Chicken.</title>
        <authorList>
            <person name="Paoli G.C."/>
            <person name="Wijey C."/>
            <person name="Chen C.-Y."/>
            <person name="Nguyen L."/>
            <person name="Yan X."/>
            <person name="Irwin P.L."/>
        </authorList>
    </citation>
    <scope>NUCLEOTIDE SEQUENCE [LARGE SCALE GENOMIC DNA]</scope>
    <source>
        <strain evidence="5 7">BI</strain>
    </source>
</reference>
<keyword evidence="7" id="KW-1185">Reference proteome</keyword>
<name>A0A1D2LU52_BROTH</name>
<reference evidence="8" key="2">
    <citation type="submission" date="2018-04" db="EMBL/GenBank/DDBJ databases">
        <authorList>
            <person name="Illikoud N."/>
        </authorList>
    </citation>
    <scope>NUCLEOTIDE SEQUENCE [LARGE SCALE GENOMIC DNA]</scope>
</reference>
<evidence type="ECO:0000313" key="8">
    <source>
        <dbReference type="Proteomes" id="UP000270190"/>
    </source>
</evidence>
<dbReference type="KEGG" id="bths:CNY62_02845"/>
<dbReference type="STRING" id="2756.BFR44_01040"/>
<dbReference type="InterPro" id="IPR001537">
    <property type="entry name" value="SpoU_MeTrfase"/>
</dbReference>
<dbReference type="Pfam" id="PF22435">
    <property type="entry name" value="MRM3-like_sub_bind"/>
    <property type="match status" value="1"/>
</dbReference>
<dbReference type="InterPro" id="IPR029064">
    <property type="entry name" value="Ribosomal_eL30-like_sf"/>
</dbReference>